<feature type="region of interest" description="Disordered" evidence="1">
    <location>
        <begin position="1"/>
        <end position="43"/>
    </location>
</feature>
<keyword evidence="4" id="KW-1185">Reference proteome</keyword>
<accession>A0A0G2JDZ7</accession>
<reference evidence="2" key="4">
    <citation type="submission" date="2025-09" db="UniProtKB">
        <authorList>
            <consortium name="Ensembl"/>
        </authorList>
    </citation>
    <scope>IDENTIFICATION</scope>
    <source>
        <strain evidence="2">C57BL/6J</strain>
    </source>
</reference>
<gene>
    <name evidence="2 3" type="primary">Nexn</name>
</gene>
<feature type="compositionally biased region" description="Basic and acidic residues" evidence="1">
    <location>
        <begin position="20"/>
        <end position="43"/>
    </location>
</feature>
<name>A0A0G2JDZ7_MOUSE</name>
<reference evidence="2 4" key="2">
    <citation type="journal article" date="2011" name="PLoS Biol.">
        <title>Modernizing reference genome assemblies.</title>
        <authorList>
            <person name="Church D.M."/>
            <person name="Schneider V.A."/>
            <person name="Graves T."/>
            <person name="Auger K."/>
            <person name="Cunningham F."/>
            <person name="Bouk N."/>
            <person name="Chen H.C."/>
            <person name="Agarwala R."/>
            <person name="McLaren W.M."/>
            <person name="Ritchie G.R."/>
            <person name="Albracht D."/>
            <person name="Kremitzki M."/>
            <person name="Rock S."/>
            <person name="Kotkiewicz H."/>
            <person name="Kremitzki C."/>
            <person name="Wollam A."/>
            <person name="Trani L."/>
            <person name="Fulton L."/>
            <person name="Fulton R."/>
            <person name="Matthews L."/>
            <person name="Whitehead S."/>
            <person name="Chow W."/>
            <person name="Torrance J."/>
            <person name="Dunn M."/>
            <person name="Harden G."/>
            <person name="Threadgold G."/>
            <person name="Wood J."/>
            <person name="Collins J."/>
            <person name="Heath P."/>
            <person name="Griffiths G."/>
            <person name="Pelan S."/>
            <person name="Grafham D."/>
            <person name="Eichler E.E."/>
            <person name="Weinstock G."/>
            <person name="Mardis E.R."/>
            <person name="Wilson R.K."/>
            <person name="Howe K."/>
            <person name="Flicek P."/>
            <person name="Hubbard T."/>
        </authorList>
    </citation>
    <scope>NUCLEOTIDE SEQUENCE [LARGE SCALE GENOMIC DNA]</scope>
    <source>
        <strain evidence="2 4">C57BL/6J</strain>
    </source>
</reference>
<evidence type="ECO:0000256" key="1">
    <source>
        <dbReference type="SAM" id="MobiDB-lite"/>
    </source>
</evidence>
<dbReference type="GeneTree" id="ENSGT00730000111176"/>
<dbReference type="Bgee" id="ENSMUSG00000039103">
    <property type="expression patterns" value="Expressed in animal zygote and 177 other cell types or tissues"/>
</dbReference>
<reference evidence="2 4" key="1">
    <citation type="journal article" date="2009" name="PLoS Biol.">
        <title>Lineage-specific biology revealed by a finished genome assembly of the mouse.</title>
        <authorList>
            <consortium name="Mouse Genome Sequencing Consortium"/>
            <person name="Church D.M."/>
            <person name="Goodstadt L."/>
            <person name="Hillier L.W."/>
            <person name="Zody M.C."/>
            <person name="Goldstein S."/>
            <person name="She X."/>
            <person name="Bult C.J."/>
            <person name="Agarwala R."/>
            <person name="Cherry J.L."/>
            <person name="DiCuccio M."/>
            <person name="Hlavina W."/>
            <person name="Kapustin Y."/>
            <person name="Meric P."/>
            <person name="Maglott D."/>
            <person name="Birtle Z."/>
            <person name="Marques A.C."/>
            <person name="Graves T."/>
            <person name="Zhou S."/>
            <person name="Teague B."/>
            <person name="Potamousis K."/>
            <person name="Churas C."/>
            <person name="Place M."/>
            <person name="Herschleb J."/>
            <person name="Runnheim R."/>
            <person name="Forrest D."/>
            <person name="Amos-Landgraf J."/>
            <person name="Schwartz D.C."/>
            <person name="Cheng Z."/>
            <person name="Lindblad-Toh K."/>
            <person name="Eichler E.E."/>
            <person name="Ponting C.P."/>
        </authorList>
    </citation>
    <scope>NUCLEOTIDE SEQUENCE [LARGE SCALE GENOMIC DNA]</scope>
    <source>
        <strain evidence="2 4">C57BL/6J</strain>
    </source>
</reference>
<reference evidence="2" key="3">
    <citation type="submission" date="2025-08" db="UniProtKB">
        <authorList>
            <consortium name="Ensembl"/>
        </authorList>
    </citation>
    <scope>IDENTIFICATION</scope>
    <source>
        <strain evidence="2">C57BL/6J</strain>
    </source>
</reference>
<protein>
    <submittedName>
        <fullName evidence="2">Nexilin</fullName>
    </submittedName>
</protein>
<organism evidence="2 4">
    <name type="scientific">Mus musculus</name>
    <name type="common">Mouse</name>
    <dbReference type="NCBI Taxonomy" id="10090"/>
    <lineage>
        <taxon>Eukaryota</taxon>
        <taxon>Metazoa</taxon>
        <taxon>Chordata</taxon>
        <taxon>Craniata</taxon>
        <taxon>Vertebrata</taxon>
        <taxon>Euteleostomi</taxon>
        <taxon>Mammalia</taxon>
        <taxon>Eutheria</taxon>
        <taxon>Euarchontoglires</taxon>
        <taxon>Glires</taxon>
        <taxon>Rodentia</taxon>
        <taxon>Myomorpha</taxon>
        <taxon>Muroidea</taxon>
        <taxon>Muridae</taxon>
        <taxon>Murinae</taxon>
        <taxon>Mus</taxon>
        <taxon>Mus</taxon>
    </lineage>
</organism>
<sequence>MNDVSQKAEGQLKVNSMKWRNTDRKNKEREQKKKENAELSRIC</sequence>
<evidence type="ECO:0000313" key="2">
    <source>
        <dbReference type="Ensembl" id="ENSMUSP00000142573.2"/>
    </source>
</evidence>
<dbReference type="Proteomes" id="UP000000589">
    <property type="component" value="Chromosome 3"/>
</dbReference>
<evidence type="ECO:0000313" key="3">
    <source>
        <dbReference type="MGI" id="MGI:1916060"/>
    </source>
</evidence>
<evidence type="ECO:0000313" key="4">
    <source>
        <dbReference type="Proteomes" id="UP000000589"/>
    </source>
</evidence>
<dbReference type="Antibodypedia" id="2776">
    <property type="antibodies" value="75 antibodies from 18 providers"/>
</dbReference>
<dbReference type="ExpressionAtlas" id="A0A0G2JDZ7">
    <property type="expression patterns" value="baseline and differential"/>
</dbReference>
<dbReference type="SMR" id="A0A0G2JDZ7"/>
<dbReference type="AGR" id="MGI:1916060"/>
<dbReference type="MGI" id="MGI:1916060">
    <property type="gene designation" value="Nexn"/>
</dbReference>
<proteinExistence type="predicted"/>
<dbReference type="Ensembl" id="ENSMUST00000196815.5">
    <property type="protein sequence ID" value="ENSMUSP00000142573.2"/>
    <property type="gene ID" value="ENSMUSG00000039103.13"/>
</dbReference>
<dbReference type="VEuPathDB" id="HostDB:ENSMUSG00000039103"/>
<dbReference type="AlphaFoldDB" id="A0A0G2JDZ7"/>